<name>A0A1H9ZPA4_9FIRM</name>
<keyword evidence="1" id="KW-0812">Transmembrane</keyword>
<evidence type="ECO:0000313" key="3">
    <source>
        <dbReference type="Proteomes" id="UP000199568"/>
    </source>
</evidence>
<evidence type="ECO:0000313" key="2">
    <source>
        <dbReference type="EMBL" id="SES82649.1"/>
    </source>
</evidence>
<evidence type="ECO:0000256" key="1">
    <source>
        <dbReference type="SAM" id="Phobius"/>
    </source>
</evidence>
<reference evidence="2 3" key="1">
    <citation type="submission" date="2016-10" db="EMBL/GenBank/DDBJ databases">
        <authorList>
            <person name="de Groot N.N."/>
        </authorList>
    </citation>
    <scope>NUCLEOTIDE SEQUENCE [LARGE SCALE GENOMIC DNA]</scope>
    <source>
        <strain evidence="2 3">DSM 18979</strain>
    </source>
</reference>
<keyword evidence="1" id="KW-0472">Membrane</keyword>
<dbReference type="STRING" id="426128.SAMN05660297_00623"/>
<dbReference type="EMBL" id="FOHU01000002">
    <property type="protein sequence ID" value="SES82649.1"/>
    <property type="molecule type" value="Genomic_DNA"/>
</dbReference>
<feature type="transmembrane region" description="Helical" evidence="1">
    <location>
        <begin position="12"/>
        <end position="33"/>
    </location>
</feature>
<keyword evidence="3" id="KW-1185">Reference proteome</keyword>
<sequence>MTYIAGLPIKTFVIVGGLFVISTLAPSITALIIKHRKGWEDE</sequence>
<proteinExistence type="predicted"/>
<dbReference type="RefSeq" id="WP_280140735.1">
    <property type="nucleotide sequence ID" value="NZ_FOHU01000002.1"/>
</dbReference>
<keyword evidence="1" id="KW-1133">Transmembrane helix</keyword>
<protein>
    <submittedName>
        <fullName evidence="2">Uncharacterized protein</fullName>
    </submittedName>
</protein>
<organism evidence="2 3">
    <name type="scientific">Natronincola peptidivorans</name>
    <dbReference type="NCBI Taxonomy" id="426128"/>
    <lineage>
        <taxon>Bacteria</taxon>
        <taxon>Bacillati</taxon>
        <taxon>Bacillota</taxon>
        <taxon>Clostridia</taxon>
        <taxon>Peptostreptococcales</taxon>
        <taxon>Natronincolaceae</taxon>
        <taxon>Natronincola</taxon>
    </lineage>
</organism>
<dbReference type="AlphaFoldDB" id="A0A1H9ZPA4"/>
<dbReference type="Proteomes" id="UP000199568">
    <property type="component" value="Unassembled WGS sequence"/>
</dbReference>
<accession>A0A1H9ZPA4</accession>
<gene>
    <name evidence="2" type="ORF">SAMN05660297_00623</name>
</gene>